<sequence>MQHKKSEEECKAVVWYQMEGQERIQNLKIKLEKTGIRKFSISPEGVCCVPEGKHFRRVGMLRAFPAHETKILIQYLHKDHIYAVKKGKYLWLSWGKERK</sequence>
<dbReference type="EMBL" id="JAAIRV010000036">
    <property type="protein sequence ID" value="NSI59597.1"/>
    <property type="molecule type" value="Genomic_DNA"/>
</dbReference>
<evidence type="ECO:0000313" key="2">
    <source>
        <dbReference type="Proteomes" id="UP001296580"/>
    </source>
</evidence>
<protein>
    <submittedName>
        <fullName evidence="1">Uncharacterized protein</fullName>
    </submittedName>
</protein>
<dbReference type="AlphaFoldDB" id="A0AAJ3KN10"/>
<accession>A0AAJ3KN10</accession>
<comment type="caution">
    <text evidence="1">The sequence shown here is derived from an EMBL/GenBank/DDBJ whole genome shotgun (WGS) entry which is preliminary data.</text>
</comment>
<dbReference type="Proteomes" id="UP001296580">
    <property type="component" value="Unassembled WGS sequence"/>
</dbReference>
<proteinExistence type="predicted"/>
<name>A0AAJ3KN10_MEDGN</name>
<reference evidence="1" key="1">
    <citation type="journal article" date="2020" name="Cell Host Microbe">
        <title>Functional and Genomic Variation between Human-Derived Isolates of Lachnospiraceae Reveals Inter- and Intra-Species Diversity.</title>
        <authorList>
            <person name="Sorbara M.T."/>
            <person name="Littmann E.R."/>
            <person name="Fontana E."/>
            <person name="Moody T.U."/>
            <person name="Kohout C.E."/>
            <person name="Gjonbalaj M."/>
            <person name="Eaton V."/>
            <person name="Seok R."/>
            <person name="Leiner I.M."/>
            <person name="Pamer E.G."/>
        </authorList>
    </citation>
    <scope>NUCLEOTIDE SEQUENCE</scope>
    <source>
        <strain evidence="1">MSK.15.32</strain>
    </source>
</reference>
<reference evidence="1" key="2">
    <citation type="submission" date="2020-02" db="EMBL/GenBank/DDBJ databases">
        <authorList>
            <person name="Littmann E."/>
            <person name="Sorbara M."/>
        </authorList>
    </citation>
    <scope>NUCLEOTIDE SEQUENCE</scope>
    <source>
        <strain evidence="1">MSK.15.32</strain>
    </source>
</reference>
<evidence type="ECO:0000313" key="1">
    <source>
        <dbReference type="EMBL" id="NSI59597.1"/>
    </source>
</evidence>
<dbReference type="RefSeq" id="WP_173878085.1">
    <property type="nucleotide sequence ID" value="NZ_JAAIMR010000035.1"/>
</dbReference>
<gene>
    <name evidence="1" type="ORF">G4993_14540</name>
</gene>
<organism evidence="1 2">
    <name type="scientific">Mediterraneibacter gnavus</name>
    <name type="common">Ruminococcus gnavus</name>
    <dbReference type="NCBI Taxonomy" id="33038"/>
    <lineage>
        <taxon>Bacteria</taxon>
        <taxon>Bacillati</taxon>
        <taxon>Bacillota</taxon>
        <taxon>Clostridia</taxon>
        <taxon>Lachnospirales</taxon>
        <taxon>Lachnospiraceae</taxon>
        <taxon>Mediterraneibacter</taxon>
    </lineage>
</organism>